<proteinExistence type="inferred from homology"/>
<comment type="similarity">
    <text evidence="2">Belongs to the 2H phosphoesterase superfamily. ThpR family.</text>
</comment>
<dbReference type="HAMAP" id="MF_01940">
    <property type="entry name" value="RNA_CPDase"/>
    <property type="match status" value="1"/>
</dbReference>
<protein>
    <recommendedName>
        <fullName evidence="2">RNA 2',3'-cyclic phosphodiesterase</fullName>
        <shortName evidence="2">RNA 2',3'-CPDase</shortName>
        <ecNumber evidence="2">3.1.4.58</ecNumber>
    </recommendedName>
</protein>
<evidence type="ECO:0000313" key="3">
    <source>
        <dbReference type="EMBL" id="MDK3073691.1"/>
    </source>
</evidence>
<evidence type="ECO:0000256" key="2">
    <source>
        <dbReference type="HAMAP-Rule" id="MF_01940"/>
    </source>
</evidence>
<dbReference type="InterPro" id="IPR009097">
    <property type="entry name" value="Cyclic_Pdiesterase"/>
</dbReference>
<evidence type="ECO:0000256" key="1">
    <source>
        <dbReference type="ARBA" id="ARBA00022801"/>
    </source>
</evidence>
<dbReference type="InterPro" id="IPR004175">
    <property type="entry name" value="RNA_CPDase"/>
</dbReference>
<comment type="function">
    <text evidence="2">Hydrolyzes RNA 2',3'-cyclic phosphodiester to an RNA 2'-phosphomonoester.</text>
</comment>
<comment type="caution">
    <text evidence="3">The sequence shown here is derived from an EMBL/GenBank/DDBJ whole genome shotgun (WGS) entry which is preliminary data.</text>
</comment>
<reference evidence="3 4" key="1">
    <citation type="submission" date="2023-05" db="EMBL/GenBank/DDBJ databases">
        <title>Sedimentitalea sp. nov. JM2-8.</title>
        <authorList>
            <person name="Huang J."/>
        </authorList>
    </citation>
    <scope>NUCLEOTIDE SEQUENCE [LARGE SCALE GENOMIC DNA]</scope>
    <source>
        <strain evidence="3 4">JM2-8</strain>
    </source>
</reference>
<sequence>MRVFVAIDIPEQVRAELEALQSELTIGRSVPSDNLHLTLCFLGEQPEQAVEEAHLALSVLRAAAFDLQLAGVGSFGNRAPRVIFADVARNADLAALEQRIARSLRRAGLQFEKRRFRPHVTIARLPRAVPPSELAMARDFLADHAAFKGSPFRVADFRLYRSVLTPRAALHDTLACYRLAEF</sequence>
<dbReference type="PANTHER" id="PTHR35561:SF1">
    <property type="entry name" value="RNA 2',3'-CYCLIC PHOSPHODIESTERASE"/>
    <property type="match status" value="1"/>
</dbReference>
<dbReference type="RefSeq" id="WP_284485631.1">
    <property type="nucleotide sequence ID" value="NZ_JASNJE010000012.1"/>
</dbReference>
<evidence type="ECO:0000313" key="4">
    <source>
        <dbReference type="Proteomes" id="UP001227126"/>
    </source>
</evidence>
<comment type="catalytic activity">
    <reaction evidence="2">
        <text>a 3'-end 2',3'-cyclophospho-ribonucleotide-RNA + H2O = a 3'-end 2'-phospho-ribonucleotide-RNA + H(+)</text>
        <dbReference type="Rhea" id="RHEA:11828"/>
        <dbReference type="Rhea" id="RHEA-COMP:10464"/>
        <dbReference type="Rhea" id="RHEA-COMP:17353"/>
        <dbReference type="ChEBI" id="CHEBI:15377"/>
        <dbReference type="ChEBI" id="CHEBI:15378"/>
        <dbReference type="ChEBI" id="CHEBI:83064"/>
        <dbReference type="ChEBI" id="CHEBI:173113"/>
        <dbReference type="EC" id="3.1.4.58"/>
    </reaction>
</comment>
<dbReference type="EMBL" id="JASNJE010000012">
    <property type="protein sequence ID" value="MDK3073691.1"/>
    <property type="molecule type" value="Genomic_DNA"/>
</dbReference>
<dbReference type="NCBIfam" id="TIGR02258">
    <property type="entry name" value="2_5_ligase"/>
    <property type="match status" value="1"/>
</dbReference>
<dbReference type="Pfam" id="PF13563">
    <property type="entry name" value="2_5_RNA_ligase2"/>
    <property type="match status" value="1"/>
</dbReference>
<gene>
    <name evidence="3" type="primary">thpR</name>
    <name evidence="3" type="ORF">QO034_11260</name>
</gene>
<feature type="short sequence motif" description="HXTX 2" evidence="2">
    <location>
        <begin position="119"/>
        <end position="122"/>
    </location>
</feature>
<dbReference type="SUPFAM" id="SSF55144">
    <property type="entry name" value="LigT-like"/>
    <property type="match status" value="1"/>
</dbReference>
<organism evidence="3 4">
    <name type="scientific">Sedimentitalea xiamensis</name>
    <dbReference type="NCBI Taxonomy" id="3050037"/>
    <lineage>
        <taxon>Bacteria</taxon>
        <taxon>Pseudomonadati</taxon>
        <taxon>Pseudomonadota</taxon>
        <taxon>Alphaproteobacteria</taxon>
        <taxon>Rhodobacterales</taxon>
        <taxon>Paracoccaceae</taxon>
        <taxon>Sedimentitalea</taxon>
    </lineage>
</organism>
<feature type="active site" description="Proton donor" evidence="2">
    <location>
        <position position="36"/>
    </location>
</feature>
<dbReference type="Gene3D" id="3.90.1140.10">
    <property type="entry name" value="Cyclic phosphodiesterase"/>
    <property type="match status" value="1"/>
</dbReference>
<dbReference type="PANTHER" id="PTHR35561">
    <property type="entry name" value="RNA 2',3'-CYCLIC PHOSPHODIESTERASE"/>
    <property type="match status" value="1"/>
</dbReference>
<feature type="short sequence motif" description="HXTX 1" evidence="2">
    <location>
        <begin position="36"/>
        <end position="39"/>
    </location>
</feature>
<keyword evidence="4" id="KW-1185">Reference proteome</keyword>
<feature type="active site" description="Proton acceptor" evidence="2">
    <location>
        <position position="119"/>
    </location>
</feature>
<keyword evidence="1 2" id="KW-0378">Hydrolase</keyword>
<name>A0ABT7FEY6_9RHOB</name>
<accession>A0ABT7FEY6</accession>
<dbReference type="EC" id="3.1.4.58" evidence="2"/>
<dbReference type="Proteomes" id="UP001227126">
    <property type="component" value="Unassembled WGS sequence"/>
</dbReference>